<evidence type="ECO:0000256" key="4">
    <source>
        <dbReference type="ARBA" id="ARBA00022982"/>
    </source>
</evidence>
<evidence type="ECO:0000256" key="5">
    <source>
        <dbReference type="ARBA" id="ARBA00023004"/>
    </source>
</evidence>
<dbReference type="GO" id="GO:0046872">
    <property type="term" value="F:metal ion binding"/>
    <property type="evidence" value="ECO:0007669"/>
    <property type="project" value="UniProtKB-KW"/>
</dbReference>
<dbReference type="Pfam" id="PF09459">
    <property type="entry name" value="EB_dh"/>
    <property type="match status" value="1"/>
</dbReference>
<dbReference type="CDD" id="cd09625">
    <property type="entry name" value="DOMON_like_cytochrome"/>
    <property type="match status" value="1"/>
</dbReference>
<keyword evidence="5" id="KW-0408">Iron</keyword>
<dbReference type="GO" id="GO:0022904">
    <property type="term" value="P:respiratory electron transport chain"/>
    <property type="evidence" value="ECO:0007669"/>
    <property type="project" value="InterPro"/>
</dbReference>
<dbReference type="AlphaFoldDB" id="A0A166UJE4"/>
<keyword evidence="9" id="KW-1185">Reference proteome</keyword>
<dbReference type="PATRIC" id="fig|1365250.3.peg.4825"/>
<dbReference type="SUPFAM" id="SSF81342">
    <property type="entry name" value="Transmembrane di-heme cytochromes"/>
    <property type="match status" value="1"/>
</dbReference>
<keyword evidence="6" id="KW-0472">Membrane</keyword>
<reference evidence="8 9" key="1">
    <citation type="submission" date="2013-07" db="EMBL/GenBank/DDBJ databases">
        <title>Comparative Genomic and Metabolomic Analysis of Twelve Strains of Pseudoalteromonas luteoviolacea.</title>
        <authorList>
            <person name="Vynne N.G."/>
            <person name="Mansson M."/>
            <person name="Gram L."/>
        </authorList>
    </citation>
    <scope>NUCLEOTIDE SEQUENCE [LARGE SCALE GENOMIC DNA]</scope>
    <source>
        <strain evidence="8 9">DSM 6061</strain>
    </source>
</reference>
<organism evidence="8 9">
    <name type="scientific">Pseudoalteromonas luteoviolacea DSM 6061</name>
    <dbReference type="NCBI Taxonomy" id="1365250"/>
    <lineage>
        <taxon>Bacteria</taxon>
        <taxon>Pseudomonadati</taxon>
        <taxon>Pseudomonadota</taxon>
        <taxon>Gammaproteobacteria</taxon>
        <taxon>Alteromonadales</taxon>
        <taxon>Pseudoalteromonadaceae</taxon>
        <taxon>Pseudoalteromonas</taxon>
    </lineage>
</organism>
<evidence type="ECO:0000313" key="9">
    <source>
        <dbReference type="Proteomes" id="UP000076643"/>
    </source>
</evidence>
<dbReference type="EMBL" id="AUYB01000147">
    <property type="protein sequence ID" value="KZN30749.1"/>
    <property type="molecule type" value="Genomic_DNA"/>
</dbReference>
<feature type="transmembrane region" description="Helical" evidence="6">
    <location>
        <begin position="87"/>
        <end position="104"/>
    </location>
</feature>
<proteinExistence type="predicted"/>
<comment type="caution">
    <text evidence="8">The sequence shown here is derived from an EMBL/GenBank/DDBJ whole genome shotgun (WGS) entry which is preliminary data.</text>
</comment>
<dbReference type="InterPro" id="IPR016174">
    <property type="entry name" value="Di-haem_cyt_TM"/>
</dbReference>
<keyword evidence="6" id="KW-1133">Transmembrane helix</keyword>
<keyword evidence="6" id="KW-0812">Transmembrane</keyword>
<keyword evidence="4" id="KW-0249">Electron transport</keyword>
<feature type="transmembrane region" description="Helical" evidence="6">
    <location>
        <begin position="7"/>
        <end position="29"/>
    </location>
</feature>
<sequence length="503" mass="57139">MDRQTFIIFHILAIVVVIGSMLTGLRIAMVSQDWLSPVSVLLPQGQMHVWHLGFGVAITLIIACYLLHSFTSPFRSIQSKYHKIINYLGYTSLPLISISGWLIWSDMLTDTARTVHQIAIWMMGCYLVLHSWIYIIQNGRRVLSVLLPKRVSFRHYGIATGILVASLSSVFLIKNTTHQLKVLTIDNTTFIEIDGKGDEKAWNEATPISIMTIGGANFHQGSTEVTVKALANKYESYFLISWQDATKSTNHLPLLKTNTGWKVKENGFYNFDERTFYEDKFAVMLSEGCDIAGDKTLHLGDKPIKNKPKNWHGKGYHASLDGKTRDLWHWKAVRTNDMYLADDNFIGPPAAHLSGKRRYTAGYQPDGKESGAYVMNWQWYTPNGVIPKRLPAQLSQIQSAHNSVLPWFGSAPYDASQDHYPNGTLLSSVLYRSNRFEGDRADVRARGEWKNGRWTLELVRKHNTQSQYDVALKTGTCMWVSAFDHSQIAHTRHIQAIKLRYSL</sequence>
<dbReference type="Gene3D" id="2.60.40.1190">
    <property type="match status" value="1"/>
</dbReference>
<feature type="transmembrane region" description="Helical" evidence="6">
    <location>
        <begin position="116"/>
        <end position="135"/>
    </location>
</feature>
<gene>
    <name evidence="8" type="ORF">N475_04920</name>
</gene>
<dbReference type="RefSeq" id="WP_063359201.1">
    <property type="nucleotide sequence ID" value="NZ_AQHB01000025.1"/>
</dbReference>
<name>A0A166UJE4_9GAMM</name>
<keyword evidence="2" id="KW-0349">Heme</keyword>
<keyword evidence="3" id="KW-0479">Metal-binding</keyword>
<dbReference type="SMART" id="SM00887">
    <property type="entry name" value="EB_dh"/>
    <property type="match status" value="1"/>
</dbReference>
<feature type="transmembrane region" description="Helical" evidence="6">
    <location>
        <begin position="49"/>
        <end position="67"/>
    </location>
</feature>
<protein>
    <recommendedName>
        <fullName evidence="7">Cytochrome c-552/DMSO reductase-like haem-binding domain-containing protein</fullName>
    </recommendedName>
</protein>
<dbReference type="GO" id="GO:0020037">
    <property type="term" value="F:heme binding"/>
    <property type="evidence" value="ECO:0007669"/>
    <property type="project" value="InterPro"/>
</dbReference>
<evidence type="ECO:0000313" key="8">
    <source>
        <dbReference type="EMBL" id="KZN30749.1"/>
    </source>
</evidence>
<feature type="domain" description="Cytochrome c-552/DMSO reductase-like haem-binding" evidence="7">
    <location>
        <begin position="199"/>
        <end position="495"/>
    </location>
</feature>
<dbReference type="GO" id="GO:0016020">
    <property type="term" value="C:membrane"/>
    <property type="evidence" value="ECO:0007669"/>
    <property type="project" value="InterPro"/>
</dbReference>
<dbReference type="InterPro" id="IPR019020">
    <property type="entry name" value="Cyt-c552/DMSO_Rdtase_haem-bd"/>
</dbReference>
<evidence type="ECO:0000256" key="6">
    <source>
        <dbReference type="SAM" id="Phobius"/>
    </source>
</evidence>
<dbReference type="Proteomes" id="UP000076643">
    <property type="component" value="Unassembled WGS sequence"/>
</dbReference>
<keyword evidence="1" id="KW-0813">Transport</keyword>
<feature type="transmembrane region" description="Helical" evidence="6">
    <location>
        <begin position="156"/>
        <end position="173"/>
    </location>
</feature>
<evidence type="ECO:0000256" key="3">
    <source>
        <dbReference type="ARBA" id="ARBA00022723"/>
    </source>
</evidence>
<evidence type="ECO:0000256" key="1">
    <source>
        <dbReference type="ARBA" id="ARBA00022448"/>
    </source>
</evidence>
<accession>A0A166UJE4</accession>
<evidence type="ECO:0000259" key="7">
    <source>
        <dbReference type="SMART" id="SM00887"/>
    </source>
</evidence>
<evidence type="ECO:0000256" key="2">
    <source>
        <dbReference type="ARBA" id="ARBA00022617"/>
    </source>
</evidence>